<dbReference type="GO" id="GO:0016787">
    <property type="term" value="F:hydrolase activity"/>
    <property type="evidence" value="ECO:0007669"/>
    <property type="project" value="UniProtKB-KW"/>
</dbReference>
<dbReference type="Pfam" id="PF00270">
    <property type="entry name" value="DEAD"/>
    <property type="match status" value="1"/>
</dbReference>
<dbReference type="SMART" id="SM00487">
    <property type="entry name" value="DEXDc"/>
    <property type="match status" value="1"/>
</dbReference>
<dbReference type="GO" id="GO:0005694">
    <property type="term" value="C:chromosome"/>
    <property type="evidence" value="ECO:0007669"/>
    <property type="project" value="TreeGrafter"/>
</dbReference>
<dbReference type="PANTHER" id="PTHR13710">
    <property type="entry name" value="DNA HELICASE RECQ FAMILY MEMBER"/>
    <property type="match status" value="1"/>
</dbReference>
<dbReference type="Proteomes" id="UP001163846">
    <property type="component" value="Unassembled WGS sequence"/>
</dbReference>
<evidence type="ECO:0000256" key="1">
    <source>
        <dbReference type="ARBA" id="ARBA00005446"/>
    </source>
</evidence>
<evidence type="ECO:0000256" key="5">
    <source>
        <dbReference type="ARBA" id="ARBA00034808"/>
    </source>
</evidence>
<dbReference type="EMBL" id="MU807149">
    <property type="protein sequence ID" value="KAJ3831940.1"/>
    <property type="molecule type" value="Genomic_DNA"/>
</dbReference>
<feature type="compositionally biased region" description="Basic and acidic residues" evidence="6">
    <location>
        <begin position="359"/>
        <end position="374"/>
    </location>
</feature>
<dbReference type="GO" id="GO:0043138">
    <property type="term" value="F:3'-5' DNA helicase activity"/>
    <property type="evidence" value="ECO:0007669"/>
    <property type="project" value="UniProtKB-EC"/>
</dbReference>
<dbReference type="GO" id="GO:0009378">
    <property type="term" value="F:four-way junction helicase activity"/>
    <property type="evidence" value="ECO:0007669"/>
    <property type="project" value="TreeGrafter"/>
</dbReference>
<evidence type="ECO:0000256" key="2">
    <source>
        <dbReference type="ARBA" id="ARBA00023125"/>
    </source>
</evidence>
<dbReference type="InterPro" id="IPR011545">
    <property type="entry name" value="DEAD/DEAH_box_helicase_dom"/>
</dbReference>
<keyword evidence="2" id="KW-0238">DNA-binding</keyword>
<dbReference type="GO" id="GO:0003677">
    <property type="term" value="F:DNA binding"/>
    <property type="evidence" value="ECO:0007669"/>
    <property type="project" value="UniProtKB-KW"/>
</dbReference>
<name>A0AA38NWQ0_9AGAR</name>
<evidence type="ECO:0000259" key="7">
    <source>
        <dbReference type="PROSITE" id="PS51192"/>
    </source>
</evidence>
<dbReference type="AlphaFoldDB" id="A0AA38NWQ0"/>
<sequence length="464" mass="52357">MPFIPLTEVEPSLARQAELSLCAVFDVPSLHGFQIQAGHNILKGRNTILDVPTGGGKTLAFYYPLFYYWTPGNSNLQSKKTILVISPLVGLMESQAVLLNEKGIPAISLSSSPNLDTALTDFGSNMYRVGFIGPEMARSTLFHKRVVESSTFQTSLIAVNIDEAHCISEWGTDDFCSDYARLSELLAKLPSEVPVLTASATLAPEVIQDIETKLGLGRKCERISVSNEKHNVGLSIHPAPMTSTKLLYMSTLARKRNKYRISYEDIHQSLFLKSPLNSSIDSLMILTKQGYTREFQVALYVQSLQPMRLEWVLISKIGRCVRIFSDLDPSAPEWEAVGSLEDDDDDKDMEDEEDGGEELVERRPKILDDQHENDDASDNPRQMIRRVKRKKFKTYIEARDRWFLAWFVVTEQCRRVPWNKFYGNDSKVKLPLAITPAHARCCDNCEPAKFPIETVRLTDTANEV</sequence>
<dbReference type="GO" id="GO:0005524">
    <property type="term" value="F:ATP binding"/>
    <property type="evidence" value="ECO:0007669"/>
    <property type="project" value="InterPro"/>
</dbReference>
<accession>A0AA38NWQ0</accession>
<dbReference type="GO" id="GO:0006281">
    <property type="term" value="P:DNA repair"/>
    <property type="evidence" value="ECO:0007669"/>
    <property type="project" value="TreeGrafter"/>
</dbReference>
<evidence type="ECO:0000313" key="9">
    <source>
        <dbReference type="Proteomes" id="UP001163846"/>
    </source>
</evidence>
<proteinExistence type="inferred from homology"/>
<dbReference type="InterPro" id="IPR014001">
    <property type="entry name" value="Helicase_ATP-bd"/>
</dbReference>
<dbReference type="PANTHER" id="PTHR13710:SF105">
    <property type="entry name" value="ATP-DEPENDENT DNA HELICASE Q1"/>
    <property type="match status" value="1"/>
</dbReference>
<comment type="caution">
    <text evidence="8">The sequence shown here is derived from an EMBL/GenBank/DDBJ whole genome shotgun (WGS) entry which is preliminary data.</text>
</comment>
<keyword evidence="9" id="KW-1185">Reference proteome</keyword>
<dbReference type="PROSITE" id="PS51192">
    <property type="entry name" value="HELICASE_ATP_BIND_1"/>
    <property type="match status" value="1"/>
</dbReference>
<dbReference type="GO" id="GO:0006310">
    <property type="term" value="P:DNA recombination"/>
    <property type="evidence" value="ECO:0007669"/>
    <property type="project" value="TreeGrafter"/>
</dbReference>
<dbReference type="GO" id="GO:0005737">
    <property type="term" value="C:cytoplasm"/>
    <property type="evidence" value="ECO:0007669"/>
    <property type="project" value="TreeGrafter"/>
</dbReference>
<protein>
    <recommendedName>
        <fullName evidence="5">DNA 3'-5' helicase</fullName>
        <ecNumber evidence="5">5.6.2.4</ecNumber>
    </recommendedName>
</protein>
<dbReference type="InterPro" id="IPR027417">
    <property type="entry name" value="P-loop_NTPase"/>
</dbReference>
<keyword evidence="8" id="KW-0378">Hydrolase</keyword>
<evidence type="ECO:0000256" key="4">
    <source>
        <dbReference type="ARBA" id="ARBA00034617"/>
    </source>
</evidence>
<organism evidence="8 9">
    <name type="scientific">Lentinula raphanica</name>
    <dbReference type="NCBI Taxonomy" id="153919"/>
    <lineage>
        <taxon>Eukaryota</taxon>
        <taxon>Fungi</taxon>
        <taxon>Dikarya</taxon>
        <taxon>Basidiomycota</taxon>
        <taxon>Agaricomycotina</taxon>
        <taxon>Agaricomycetes</taxon>
        <taxon>Agaricomycetidae</taxon>
        <taxon>Agaricales</taxon>
        <taxon>Marasmiineae</taxon>
        <taxon>Omphalotaceae</taxon>
        <taxon>Lentinula</taxon>
    </lineage>
</organism>
<comment type="similarity">
    <text evidence="1">Belongs to the helicase family. RecQ subfamily.</text>
</comment>
<evidence type="ECO:0000313" key="8">
    <source>
        <dbReference type="EMBL" id="KAJ3831940.1"/>
    </source>
</evidence>
<dbReference type="EC" id="5.6.2.4" evidence="5"/>
<gene>
    <name evidence="8" type="ORF">F5878DRAFT_667029</name>
</gene>
<feature type="compositionally biased region" description="Acidic residues" evidence="6">
    <location>
        <begin position="340"/>
        <end position="358"/>
    </location>
</feature>
<feature type="region of interest" description="Disordered" evidence="6">
    <location>
        <begin position="335"/>
        <end position="382"/>
    </location>
</feature>
<keyword evidence="3" id="KW-0413">Isomerase</keyword>
<comment type="catalytic activity">
    <reaction evidence="4">
        <text>Couples ATP hydrolysis with the unwinding of duplex DNA by translocating in the 3'-5' direction.</text>
        <dbReference type="EC" id="5.6.2.4"/>
    </reaction>
</comment>
<feature type="domain" description="Helicase ATP-binding" evidence="7">
    <location>
        <begin position="38"/>
        <end position="220"/>
    </location>
</feature>
<dbReference type="Gene3D" id="3.40.50.300">
    <property type="entry name" value="P-loop containing nucleotide triphosphate hydrolases"/>
    <property type="match status" value="1"/>
</dbReference>
<dbReference type="SUPFAM" id="SSF52540">
    <property type="entry name" value="P-loop containing nucleoside triphosphate hydrolases"/>
    <property type="match status" value="1"/>
</dbReference>
<evidence type="ECO:0000256" key="6">
    <source>
        <dbReference type="SAM" id="MobiDB-lite"/>
    </source>
</evidence>
<evidence type="ECO:0000256" key="3">
    <source>
        <dbReference type="ARBA" id="ARBA00023235"/>
    </source>
</evidence>
<reference evidence="8" key="1">
    <citation type="submission" date="2022-08" db="EMBL/GenBank/DDBJ databases">
        <authorList>
            <consortium name="DOE Joint Genome Institute"/>
            <person name="Min B."/>
            <person name="Riley R."/>
            <person name="Sierra-Patev S."/>
            <person name="Naranjo-Ortiz M."/>
            <person name="Looney B."/>
            <person name="Konkel Z."/>
            <person name="Slot J.C."/>
            <person name="Sakamoto Y."/>
            <person name="Steenwyk J.L."/>
            <person name="Rokas A."/>
            <person name="Carro J."/>
            <person name="Camarero S."/>
            <person name="Ferreira P."/>
            <person name="Molpeceres G."/>
            <person name="Ruiz-Duenas F.J."/>
            <person name="Serrano A."/>
            <person name="Henrissat B."/>
            <person name="Drula E."/>
            <person name="Hughes K.W."/>
            <person name="Mata J.L."/>
            <person name="Ishikawa N.K."/>
            <person name="Vargas-Isla R."/>
            <person name="Ushijima S."/>
            <person name="Smith C.A."/>
            <person name="Ahrendt S."/>
            <person name="Andreopoulos W."/>
            <person name="He G."/>
            <person name="Labutti K."/>
            <person name="Lipzen A."/>
            <person name="Ng V."/>
            <person name="Sandor L."/>
            <person name="Barry K."/>
            <person name="Martinez A.T."/>
            <person name="Xiao Y."/>
            <person name="Gibbons J.G."/>
            <person name="Terashima K."/>
            <person name="Hibbett D.S."/>
            <person name="Grigoriev I.V."/>
        </authorList>
    </citation>
    <scope>NUCLEOTIDE SEQUENCE</scope>
    <source>
        <strain evidence="8">TFB9207</strain>
    </source>
</reference>